<dbReference type="STRING" id="4113.M1CS47"/>
<dbReference type="AlphaFoldDB" id="M1CS47"/>
<dbReference type="Proteomes" id="UP000011115">
    <property type="component" value="Unassembled WGS sequence"/>
</dbReference>
<evidence type="ECO:0000313" key="1">
    <source>
        <dbReference type="EnsemblPlants" id="PGSC0003DMT400073498"/>
    </source>
</evidence>
<dbReference type="InParanoid" id="M1CS47"/>
<dbReference type="HOGENOM" id="CLU_2642896_0_0_1"/>
<accession>M1CS47</accession>
<dbReference type="EnsemblPlants" id="PGSC0003DMT400073498">
    <property type="protein sequence ID" value="PGSC0003DMT400073498"/>
    <property type="gene ID" value="PGSC0003DMG400028556"/>
</dbReference>
<reference evidence="2" key="1">
    <citation type="journal article" date="2011" name="Nature">
        <title>Genome sequence and analysis of the tuber crop potato.</title>
        <authorList>
            <consortium name="The Potato Genome Sequencing Consortium"/>
        </authorList>
    </citation>
    <scope>NUCLEOTIDE SEQUENCE [LARGE SCALE GENOMIC DNA]</scope>
    <source>
        <strain evidence="2">cv. DM1-3 516 R44</strain>
    </source>
</reference>
<dbReference type="Gramene" id="PGSC0003DMT400073498">
    <property type="protein sequence ID" value="PGSC0003DMT400073498"/>
    <property type="gene ID" value="PGSC0003DMG400028556"/>
</dbReference>
<protein>
    <submittedName>
        <fullName evidence="1">RNA-directed DNA polymerase (Reverse transcriptase)</fullName>
    </submittedName>
</protein>
<keyword evidence="2" id="KW-1185">Reference proteome</keyword>
<reference evidence="1" key="2">
    <citation type="submission" date="2015-06" db="UniProtKB">
        <authorList>
            <consortium name="EnsemblPlants"/>
        </authorList>
    </citation>
    <scope>IDENTIFICATION</scope>
    <source>
        <strain evidence="1">DM1-3 516 R44</strain>
    </source>
</reference>
<organism evidence="1 2">
    <name type="scientific">Solanum tuberosum</name>
    <name type="common">Potato</name>
    <dbReference type="NCBI Taxonomy" id="4113"/>
    <lineage>
        <taxon>Eukaryota</taxon>
        <taxon>Viridiplantae</taxon>
        <taxon>Streptophyta</taxon>
        <taxon>Embryophyta</taxon>
        <taxon>Tracheophyta</taxon>
        <taxon>Spermatophyta</taxon>
        <taxon>Magnoliopsida</taxon>
        <taxon>eudicotyledons</taxon>
        <taxon>Gunneridae</taxon>
        <taxon>Pentapetalae</taxon>
        <taxon>asterids</taxon>
        <taxon>lamiids</taxon>
        <taxon>Solanales</taxon>
        <taxon>Solanaceae</taxon>
        <taxon>Solanoideae</taxon>
        <taxon>Solaneae</taxon>
        <taxon>Solanum</taxon>
    </lineage>
</organism>
<name>M1CS47_SOLTU</name>
<sequence length="77" mass="8950">MEEKETHDKYVKFIKDMYEGVVTGVRTSKRYGGVDFPIIVGLHRGSSLRHYLFTLVINELTNIILCEVLHHLLMKLC</sequence>
<dbReference type="PaxDb" id="4113-PGSC0003DMT400073498"/>
<proteinExistence type="predicted"/>
<evidence type="ECO:0000313" key="2">
    <source>
        <dbReference type="Proteomes" id="UP000011115"/>
    </source>
</evidence>